<evidence type="ECO:0000313" key="2">
    <source>
        <dbReference type="EMBL" id="EJW02144.1"/>
    </source>
</evidence>
<dbReference type="EMBL" id="AFBI03000087">
    <property type="protein sequence ID" value="EJW02144.1"/>
    <property type="molecule type" value="Genomic_DNA"/>
</dbReference>
<feature type="transmembrane region" description="Helical" evidence="1">
    <location>
        <begin position="68"/>
        <end position="87"/>
    </location>
</feature>
<dbReference type="InParanoid" id="J9D3M8"/>
<reference evidence="3" key="2">
    <citation type="submission" date="2015-07" db="EMBL/GenBank/DDBJ databases">
        <title>Contrasting host-pathogen interactions and genome evolution in two generalist and specialist microsporidian pathogens of mosquitoes.</title>
        <authorList>
            <consortium name="The Broad Institute Genomics Platform"/>
            <consortium name="The Broad Institute Genome Sequencing Center for Infectious Disease"/>
            <person name="Cuomo C.A."/>
            <person name="Sanscrainte N.D."/>
            <person name="Goldberg J.M."/>
            <person name="Heiman D."/>
            <person name="Young S."/>
            <person name="Zeng Q."/>
            <person name="Becnel J.J."/>
            <person name="Birren B.W."/>
        </authorList>
    </citation>
    <scope>NUCLEOTIDE SEQUENCE [LARGE SCALE GENOMIC DNA]</scope>
    <source>
        <strain evidence="3">USNM 41457</strain>
    </source>
</reference>
<organism evidence="2 3">
    <name type="scientific">Edhazardia aedis (strain USNM 41457)</name>
    <name type="common">Microsporidian parasite</name>
    <dbReference type="NCBI Taxonomy" id="1003232"/>
    <lineage>
        <taxon>Eukaryota</taxon>
        <taxon>Fungi</taxon>
        <taxon>Fungi incertae sedis</taxon>
        <taxon>Microsporidia</taxon>
        <taxon>Edhazardia</taxon>
    </lineage>
</organism>
<dbReference type="HOGENOM" id="CLU_2223248_0_0_1"/>
<keyword evidence="1" id="KW-1133">Transmembrane helix</keyword>
<keyword evidence="1" id="KW-0812">Transmembrane</keyword>
<evidence type="ECO:0000256" key="1">
    <source>
        <dbReference type="SAM" id="Phobius"/>
    </source>
</evidence>
<gene>
    <name evidence="2" type="ORF">EDEG_03412</name>
</gene>
<comment type="caution">
    <text evidence="2">The sequence shown here is derived from an EMBL/GenBank/DDBJ whole genome shotgun (WGS) entry which is preliminary data.</text>
</comment>
<dbReference type="VEuPathDB" id="MicrosporidiaDB:EDEG_03412"/>
<protein>
    <submittedName>
        <fullName evidence="2">Uncharacterized protein</fullName>
    </submittedName>
</protein>
<sequence length="106" mass="12867">MSILQYFRGILGIGMFPSKLCHTNIDRNIHHILLWSFLWFEIEYFNYCYRFYYLCYVKIGNTCMKTEIFLVILFLADLILISLIIWLPSFRVGKFYGLINNEFYYS</sequence>
<dbReference type="AlphaFoldDB" id="J9D3M8"/>
<dbReference type="Proteomes" id="UP000003163">
    <property type="component" value="Unassembled WGS sequence"/>
</dbReference>
<evidence type="ECO:0000313" key="3">
    <source>
        <dbReference type="Proteomes" id="UP000003163"/>
    </source>
</evidence>
<name>J9D3M8_EDHAE</name>
<keyword evidence="1" id="KW-0472">Membrane</keyword>
<reference evidence="2 3" key="1">
    <citation type="submission" date="2011-08" db="EMBL/GenBank/DDBJ databases">
        <authorList>
            <person name="Liu Z.J."/>
            <person name="Shi F.L."/>
            <person name="Lu J.Q."/>
            <person name="Li M."/>
            <person name="Wang Z.L."/>
        </authorList>
    </citation>
    <scope>NUCLEOTIDE SEQUENCE [LARGE SCALE GENOMIC DNA]</scope>
    <source>
        <strain evidence="2 3">USNM 41457</strain>
    </source>
</reference>
<keyword evidence="3" id="KW-1185">Reference proteome</keyword>
<proteinExistence type="predicted"/>
<accession>J9D3M8</accession>